<dbReference type="RefSeq" id="WP_215238767.1">
    <property type="nucleotide sequence ID" value="NZ_CAJRAF010000002.1"/>
</dbReference>
<keyword evidence="3" id="KW-1185">Reference proteome</keyword>
<sequence length="173" mass="19434">MQNNPKPEVWLRGPLPEIPALLQPVAHALLQAQEEISLLSGTFSRKLLWEKPVGVASVGFHLQHLSGVLDRLFTYARGESLTEAQLEYLRSEGHEPFPGCTFGYLLEAFNQQLTRAIAQLRETNEHTLTEVRYVGRAMIPSTHLGLLFHAAEHTQRHVGQLIVTAHILTSRTE</sequence>
<dbReference type="Proteomes" id="UP000680038">
    <property type="component" value="Unassembled WGS sequence"/>
</dbReference>
<accession>A0A916JDF4</accession>
<dbReference type="InterPro" id="IPR034660">
    <property type="entry name" value="DinB/YfiT-like"/>
</dbReference>
<dbReference type="AlphaFoldDB" id="A0A916JDF4"/>
<dbReference type="Gene3D" id="1.20.120.450">
    <property type="entry name" value="dinb family like domain"/>
    <property type="match status" value="1"/>
</dbReference>
<protein>
    <recommendedName>
        <fullName evidence="1">DinB-like domain-containing protein</fullName>
    </recommendedName>
</protein>
<reference evidence="2" key="1">
    <citation type="submission" date="2021-04" db="EMBL/GenBank/DDBJ databases">
        <authorList>
            <person name="Rodrigo-Torres L."/>
            <person name="Arahal R. D."/>
            <person name="Lucena T."/>
        </authorList>
    </citation>
    <scope>NUCLEOTIDE SEQUENCE</scope>
    <source>
        <strain evidence="2">CECT 9275</strain>
    </source>
</reference>
<gene>
    <name evidence="2" type="ORF">DYBT9275_02093</name>
</gene>
<name>A0A916JDF4_9BACT</name>
<organism evidence="2 3">
    <name type="scientific">Dyadobacter helix</name>
    <dbReference type="NCBI Taxonomy" id="2822344"/>
    <lineage>
        <taxon>Bacteria</taxon>
        <taxon>Pseudomonadati</taxon>
        <taxon>Bacteroidota</taxon>
        <taxon>Cytophagia</taxon>
        <taxon>Cytophagales</taxon>
        <taxon>Spirosomataceae</taxon>
        <taxon>Dyadobacter</taxon>
    </lineage>
</organism>
<evidence type="ECO:0000313" key="2">
    <source>
        <dbReference type="EMBL" id="CAG4998849.1"/>
    </source>
</evidence>
<evidence type="ECO:0000259" key="1">
    <source>
        <dbReference type="Pfam" id="PF12867"/>
    </source>
</evidence>
<feature type="domain" description="DinB-like" evidence="1">
    <location>
        <begin position="45"/>
        <end position="161"/>
    </location>
</feature>
<dbReference type="EMBL" id="CAJRAF010000002">
    <property type="protein sequence ID" value="CAG4998849.1"/>
    <property type="molecule type" value="Genomic_DNA"/>
</dbReference>
<evidence type="ECO:0000313" key="3">
    <source>
        <dbReference type="Proteomes" id="UP000680038"/>
    </source>
</evidence>
<proteinExistence type="predicted"/>
<dbReference type="Pfam" id="PF12867">
    <property type="entry name" value="DinB_2"/>
    <property type="match status" value="1"/>
</dbReference>
<dbReference type="SUPFAM" id="SSF109854">
    <property type="entry name" value="DinB/YfiT-like putative metalloenzymes"/>
    <property type="match status" value="1"/>
</dbReference>
<dbReference type="InterPro" id="IPR024775">
    <property type="entry name" value="DinB-like"/>
</dbReference>
<comment type="caution">
    <text evidence="2">The sequence shown here is derived from an EMBL/GenBank/DDBJ whole genome shotgun (WGS) entry which is preliminary data.</text>
</comment>